<dbReference type="EMBL" id="QGKV02000832">
    <property type="protein sequence ID" value="KAF3547124.1"/>
    <property type="molecule type" value="Genomic_DNA"/>
</dbReference>
<feature type="compositionally biased region" description="Basic and acidic residues" evidence="1">
    <location>
        <begin position="167"/>
        <end position="185"/>
    </location>
</feature>
<gene>
    <name evidence="2" type="ORF">DY000_02007735</name>
</gene>
<feature type="region of interest" description="Disordered" evidence="1">
    <location>
        <begin position="133"/>
        <end position="187"/>
    </location>
</feature>
<keyword evidence="3" id="KW-1185">Reference proteome</keyword>
<proteinExistence type="predicted"/>
<sequence length="256" mass="29088">MPSSTRSNKEKSLLFSYPALLEHTIRKEKRSESIDNNISSSTDTSQQTSTDSCELPPIYTSTRISIDTCPRDMVATLILVRDENGDLHDQEGHMHNAAEDDFWKVFKEENLQEGDFEVESSMSFRSSHWCRSTQREEHRPMESDEHQSIPAAQHRSTVHMESVASCETRDSTDDRQSPPGIDRRAPLYYQLQLPKIDVARLKTLKNSSQPSKTSTDNISEQSKDAPELIQVDQATVGKTLRKRKEEEGIGSDIPCF</sequence>
<accession>A0ABQ7C6B7</accession>
<name>A0ABQ7C6B7_BRACR</name>
<evidence type="ECO:0000313" key="3">
    <source>
        <dbReference type="Proteomes" id="UP000266723"/>
    </source>
</evidence>
<dbReference type="Proteomes" id="UP000266723">
    <property type="component" value="Unassembled WGS sequence"/>
</dbReference>
<comment type="caution">
    <text evidence="2">The sequence shown here is derived from an EMBL/GenBank/DDBJ whole genome shotgun (WGS) entry which is preliminary data.</text>
</comment>
<evidence type="ECO:0000313" key="2">
    <source>
        <dbReference type="EMBL" id="KAF3547124.1"/>
    </source>
</evidence>
<feature type="compositionally biased region" description="Basic and acidic residues" evidence="1">
    <location>
        <begin position="133"/>
        <end position="147"/>
    </location>
</feature>
<organism evidence="2 3">
    <name type="scientific">Brassica cretica</name>
    <name type="common">Mustard</name>
    <dbReference type="NCBI Taxonomy" id="69181"/>
    <lineage>
        <taxon>Eukaryota</taxon>
        <taxon>Viridiplantae</taxon>
        <taxon>Streptophyta</taxon>
        <taxon>Embryophyta</taxon>
        <taxon>Tracheophyta</taxon>
        <taxon>Spermatophyta</taxon>
        <taxon>Magnoliopsida</taxon>
        <taxon>eudicotyledons</taxon>
        <taxon>Gunneridae</taxon>
        <taxon>Pentapetalae</taxon>
        <taxon>rosids</taxon>
        <taxon>malvids</taxon>
        <taxon>Brassicales</taxon>
        <taxon>Brassicaceae</taxon>
        <taxon>Brassiceae</taxon>
        <taxon>Brassica</taxon>
    </lineage>
</organism>
<protein>
    <submittedName>
        <fullName evidence="2">Uncharacterized protein</fullName>
    </submittedName>
</protein>
<feature type="compositionally biased region" description="Polar residues" evidence="1">
    <location>
        <begin position="204"/>
        <end position="220"/>
    </location>
</feature>
<reference evidence="2 3" key="1">
    <citation type="journal article" date="2020" name="BMC Genomics">
        <title>Intraspecific diversification of the crop wild relative Brassica cretica Lam. using demographic model selection.</title>
        <authorList>
            <person name="Kioukis A."/>
            <person name="Michalopoulou V.A."/>
            <person name="Briers L."/>
            <person name="Pirintsos S."/>
            <person name="Studholme D.J."/>
            <person name="Pavlidis P."/>
            <person name="Sarris P.F."/>
        </authorList>
    </citation>
    <scope>NUCLEOTIDE SEQUENCE [LARGE SCALE GENOMIC DNA]</scope>
    <source>
        <strain evidence="3">cv. PFS-1207/04</strain>
    </source>
</reference>
<feature type="region of interest" description="Disordered" evidence="1">
    <location>
        <begin position="26"/>
        <end position="55"/>
    </location>
</feature>
<feature type="region of interest" description="Disordered" evidence="1">
    <location>
        <begin position="204"/>
        <end position="256"/>
    </location>
</feature>
<evidence type="ECO:0000256" key="1">
    <source>
        <dbReference type="SAM" id="MobiDB-lite"/>
    </source>
</evidence>
<feature type="compositionally biased region" description="Low complexity" evidence="1">
    <location>
        <begin position="34"/>
        <end position="52"/>
    </location>
</feature>